<dbReference type="SUPFAM" id="SSF55021">
    <property type="entry name" value="ACT-like"/>
    <property type="match status" value="1"/>
</dbReference>
<feature type="compositionally biased region" description="Polar residues" evidence="1">
    <location>
        <begin position="133"/>
        <end position="147"/>
    </location>
</feature>
<feature type="domain" description="Guanylate cyclase" evidence="2">
    <location>
        <begin position="298"/>
        <end position="436"/>
    </location>
</feature>
<comment type="caution">
    <text evidence="4">The sequence shown here is derived from an EMBL/GenBank/DDBJ whole genome shotgun (WGS) entry which is preliminary data.</text>
</comment>
<dbReference type="AlphaFoldDB" id="A0A830HSU7"/>
<dbReference type="InterPro" id="IPR045865">
    <property type="entry name" value="ACT-like_dom_sf"/>
</dbReference>
<organism evidence="4 5">
    <name type="scientific">Pycnococcus provasolii</name>
    <dbReference type="NCBI Taxonomy" id="41880"/>
    <lineage>
        <taxon>Eukaryota</taxon>
        <taxon>Viridiplantae</taxon>
        <taxon>Chlorophyta</taxon>
        <taxon>Pseudoscourfieldiophyceae</taxon>
        <taxon>Pseudoscourfieldiales</taxon>
        <taxon>Pycnococcaceae</taxon>
        <taxon>Pycnococcus</taxon>
    </lineage>
</organism>
<dbReference type="SMART" id="SM00044">
    <property type="entry name" value="CYCc"/>
    <property type="match status" value="1"/>
</dbReference>
<feature type="region of interest" description="Disordered" evidence="1">
    <location>
        <begin position="15"/>
        <end position="73"/>
    </location>
</feature>
<gene>
    <name evidence="4" type="ORF">PPROV_000850000</name>
</gene>
<dbReference type="SUPFAM" id="SSF55073">
    <property type="entry name" value="Nucleotide cyclase"/>
    <property type="match status" value="1"/>
</dbReference>
<evidence type="ECO:0000256" key="1">
    <source>
        <dbReference type="SAM" id="MobiDB-lite"/>
    </source>
</evidence>
<dbReference type="GO" id="GO:0009190">
    <property type="term" value="P:cyclic nucleotide biosynthetic process"/>
    <property type="evidence" value="ECO:0007669"/>
    <property type="project" value="InterPro"/>
</dbReference>
<dbReference type="OrthoDB" id="568473at2759"/>
<dbReference type="GO" id="GO:0004812">
    <property type="term" value="F:aminoacyl-tRNA ligase activity"/>
    <property type="evidence" value="ECO:0007669"/>
    <property type="project" value="UniProtKB-KW"/>
</dbReference>
<evidence type="ECO:0000313" key="5">
    <source>
        <dbReference type="Proteomes" id="UP000660262"/>
    </source>
</evidence>
<feature type="compositionally biased region" description="Basic residues" evidence="1">
    <location>
        <begin position="149"/>
        <end position="160"/>
    </location>
</feature>
<dbReference type="InterPro" id="IPR029787">
    <property type="entry name" value="Nucleotide_cyclase"/>
</dbReference>
<dbReference type="PROSITE" id="PS50125">
    <property type="entry name" value="GUANYLATE_CYCLASE_2"/>
    <property type="match status" value="1"/>
</dbReference>
<dbReference type="InterPro" id="IPR001054">
    <property type="entry name" value="A/G_cyclase"/>
</dbReference>
<name>A0A830HSU7_9CHLO</name>
<feature type="region of interest" description="Disordered" evidence="1">
    <location>
        <begin position="133"/>
        <end position="161"/>
    </location>
</feature>
<dbReference type="PANTHER" id="PTHR43081">
    <property type="entry name" value="ADENYLATE CYCLASE, TERMINAL-DIFFERENTIATION SPECIFIC-RELATED"/>
    <property type="match status" value="1"/>
</dbReference>
<accession>A0A830HSU7</accession>
<keyword evidence="4" id="KW-0030">Aminoacyl-tRNA synthetase</keyword>
<keyword evidence="4" id="KW-0436">Ligase</keyword>
<dbReference type="InterPro" id="IPR002912">
    <property type="entry name" value="ACT_dom"/>
</dbReference>
<dbReference type="CDD" id="cd07302">
    <property type="entry name" value="CHD"/>
    <property type="match status" value="1"/>
</dbReference>
<dbReference type="Gene3D" id="3.30.70.1230">
    <property type="entry name" value="Nucleotide cyclase"/>
    <property type="match status" value="1"/>
</dbReference>
<evidence type="ECO:0000259" key="2">
    <source>
        <dbReference type="PROSITE" id="PS50125"/>
    </source>
</evidence>
<evidence type="ECO:0000313" key="4">
    <source>
        <dbReference type="EMBL" id="GHP09765.1"/>
    </source>
</evidence>
<protein>
    <submittedName>
        <fullName evidence="4">Cysteinyl-tRNA synthetase</fullName>
    </submittedName>
</protein>
<proteinExistence type="predicted"/>
<feature type="region of interest" description="Disordered" evidence="1">
    <location>
        <begin position="774"/>
        <end position="793"/>
    </location>
</feature>
<sequence length="932" mass="100934">MADFVKTRIHRGVSPTASVSPSAIMPTQQGTSAFPSTASRGISAVDSEHGPSADIDEPTSSAMDAKPLMSKTTPRSGDLVGSLFLWRWCLCASRPLVHAADFAAESSTNTEMMKKDKYGGNTTQTHVEKVLPLTTNSTTTDANGEGSTHNKKSNKPKLQRRASSFQIIGKSSGLLTSTRDACAISVKNEANRNSPSGEVTRIRLVTENKPGLLSTVVALFSSFNLAVESAEVKSLKGNRNKVDDIFLVYDFDTGKGLAEDLFESLAESIRATVSVRLRQNDIHVDPSLTMKAPIGNVTLVFTDVESSTMLWDELPASVIEDALEVHNNVVRKLLQKYRGYEVKTEGDGFMLAFDSAQRALAFALALQVDLLSAKWPDELQMHSATETVLDAIGVPMWRGLRVRAGIHTGTAIVRPDVRTMLCDYFGPVVNCAARISSLAVGGEVLLSHATRDPRHDLNEQLAVVVSALAPGGVGGGGGGVSSSDRGVFRLDSTGELVKARWINVKPYLPDDSSPSETPASVQDGRLVEHEGGLTFCFLLDAARYVTNVGGGLSLIPMQSPNDVNTLRSSGPEGLQKLGFLTSRAYSYWRSYPHARGSVHADIEELVDYNLDRLKDNAPSQIVEAKRDLADSSLCDVERWGDSRARIFGFFYVARKRDDGTLLVSADCENDDTAAVYLAVGQSTSLYDLICGSGMQSPDSVTRVKLTLLPYRHRLVFDGVVLAAEKNAPPDMASRVHSLADRAEQEGLVVSNLSVNRADLSRCVPDGATIVRTPENDEAAKATNDAEEAMGSAEASRFAAYDDPKFQNMRAMLHAAKKHEKEKDPNSLWVFRRGGYTEDDNPGHAIFIMAGGDGSMPAMPFQTELLEPNPKELFDKLCEAVLARKGKAPSMLAVDSLPCVAPLNAMLDNTGIRCMYYPPASEEETEYASRINL</sequence>
<dbReference type="Proteomes" id="UP000660262">
    <property type="component" value="Unassembled WGS sequence"/>
</dbReference>
<dbReference type="GO" id="GO:0035556">
    <property type="term" value="P:intracellular signal transduction"/>
    <property type="evidence" value="ECO:0007669"/>
    <property type="project" value="InterPro"/>
</dbReference>
<dbReference type="Pfam" id="PF00211">
    <property type="entry name" value="Guanylate_cyc"/>
    <property type="match status" value="1"/>
</dbReference>
<feature type="compositionally biased region" description="Polar residues" evidence="1">
    <location>
        <begin position="15"/>
        <end position="40"/>
    </location>
</feature>
<evidence type="ECO:0000259" key="3">
    <source>
        <dbReference type="PROSITE" id="PS51671"/>
    </source>
</evidence>
<dbReference type="EMBL" id="BNJQ01000026">
    <property type="protein sequence ID" value="GHP09765.1"/>
    <property type="molecule type" value="Genomic_DNA"/>
</dbReference>
<reference evidence="4" key="1">
    <citation type="submission" date="2020-10" db="EMBL/GenBank/DDBJ databases">
        <title>Unveiling of a novel bifunctional photoreceptor, Dualchrome1, isolated from a cosmopolitan green alga.</title>
        <authorList>
            <person name="Suzuki S."/>
            <person name="Kawachi M."/>
        </authorList>
    </citation>
    <scope>NUCLEOTIDE SEQUENCE</scope>
    <source>
        <strain evidence="4">NIES 2893</strain>
    </source>
</reference>
<keyword evidence="5" id="KW-1185">Reference proteome</keyword>
<feature type="domain" description="ACT" evidence="3">
    <location>
        <begin position="201"/>
        <end position="280"/>
    </location>
</feature>
<dbReference type="InterPro" id="IPR050697">
    <property type="entry name" value="Adenylyl/Guanylyl_Cyclase_3/4"/>
</dbReference>
<dbReference type="PANTHER" id="PTHR43081:SF1">
    <property type="entry name" value="ADENYLATE CYCLASE, TERMINAL-DIFFERENTIATION SPECIFIC"/>
    <property type="match status" value="1"/>
</dbReference>
<dbReference type="PROSITE" id="PS51671">
    <property type="entry name" value="ACT"/>
    <property type="match status" value="1"/>
</dbReference>